<dbReference type="EMBL" id="AP028127">
    <property type="protein sequence ID" value="BEH90967.1"/>
    <property type="molecule type" value="Genomic_DNA"/>
</dbReference>
<evidence type="ECO:0000256" key="4">
    <source>
        <dbReference type="ARBA" id="ARBA00022989"/>
    </source>
</evidence>
<reference evidence="7" key="1">
    <citation type="journal article" date="2024" name="Int. J. Syst. Evol. Microbiol.">
        <title>Turicibacter faecis sp. nov., isolated from faeces of heart failure mouse model.</title>
        <authorList>
            <person name="Imamura Y."/>
            <person name="Motooka D."/>
            <person name="Nakajima Y."/>
            <person name="Ito S."/>
            <person name="Kitakaze M."/>
            <person name="Iida T."/>
            <person name="Nakamura S."/>
        </authorList>
    </citation>
    <scope>NUCLEOTIDE SEQUENCE</scope>
    <source>
        <strain evidence="7">TC023</strain>
    </source>
</reference>
<organism evidence="7 8">
    <name type="scientific">Turicibacter faecis</name>
    <dbReference type="NCBI Taxonomy" id="2963365"/>
    <lineage>
        <taxon>Bacteria</taxon>
        <taxon>Bacillati</taxon>
        <taxon>Bacillota</taxon>
        <taxon>Erysipelotrichia</taxon>
        <taxon>Erysipelotrichales</taxon>
        <taxon>Turicibacteraceae</taxon>
        <taxon>Turicibacter</taxon>
    </lineage>
</organism>
<comment type="subcellular location">
    <subcellularLocation>
        <location evidence="1">Membrane</location>
        <topology evidence="1">Multi-pass membrane protein</topology>
    </subcellularLocation>
</comment>
<feature type="transmembrane region" description="Helical" evidence="6">
    <location>
        <begin position="167"/>
        <end position="189"/>
    </location>
</feature>
<name>A0ABM8IIB2_9FIRM</name>
<keyword evidence="2" id="KW-0813">Transport</keyword>
<accession>A0ABM8IIB2</accession>
<dbReference type="SUPFAM" id="SSF118215">
    <property type="entry name" value="Proton glutamate symport protein"/>
    <property type="match status" value="1"/>
</dbReference>
<gene>
    <name evidence="7" type="ORF">T23_10690</name>
</gene>
<dbReference type="Proteomes" id="UP001432099">
    <property type="component" value="Chromosome"/>
</dbReference>
<evidence type="ECO:0000256" key="5">
    <source>
        <dbReference type="ARBA" id="ARBA00023136"/>
    </source>
</evidence>
<evidence type="ECO:0000256" key="6">
    <source>
        <dbReference type="SAM" id="Phobius"/>
    </source>
</evidence>
<evidence type="ECO:0000256" key="2">
    <source>
        <dbReference type="ARBA" id="ARBA00022448"/>
    </source>
</evidence>
<dbReference type="InterPro" id="IPR001991">
    <property type="entry name" value="Na-dicarboxylate_symporter"/>
</dbReference>
<feature type="transmembrane region" description="Helical" evidence="6">
    <location>
        <begin position="79"/>
        <end position="103"/>
    </location>
</feature>
<protein>
    <submittedName>
        <fullName evidence="7">Sodium:proton antiporter</fullName>
    </submittedName>
</protein>
<evidence type="ECO:0000313" key="7">
    <source>
        <dbReference type="EMBL" id="BEH90967.1"/>
    </source>
</evidence>
<feature type="transmembrane region" description="Helical" evidence="6">
    <location>
        <begin position="310"/>
        <end position="339"/>
    </location>
</feature>
<feature type="transmembrane region" description="Helical" evidence="6">
    <location>
        <begin position="273"/>
        <end position="298"/>
    </location>
</feature>
<dbReference type="InterPro" id="IPR036458">
    <property type="entry name" value="Na:dicarbo_symporter_sf"/>
</dbReference>
<evidence type="ECO:0000313" key="8">
    <source>
        <dbReference type="Proteomes" id="UP001432099"/>
    </source>
</evidence>
<evidence type="ECO:0000256" key="1">
    <source>
        <dbReference type="ARBA" id="ARBA00004141"/>
    </source>
</evidence>
<keyword evidence="5 6" id="KW-0472">Membrane</keyword>
<dbReference type="PRINTS" id="PR00173">
    <property type="entry name" value="EDTRNSPORT"/>
</dbReference>
<keyword evidence="8" id="KW-1185">Reference proteome</keyword>
<dbReference type="Pfam" id="PF00375">
    <property type="entry name" value="SDF"/>
    <property type="match status" value="1"/>
</dbReference>
<keyword evidence="3 6" id="KW-0812">Transmembrane</keyword>
<dbReference type="PANTHER" id="PTHR42865">
    <property type="entry name" value="PROTON/GLUTAMATE-ASPARTATE SYMPORTER"/>
    <property type="match status" value="1"/>
</dbReference>
<evidence type="ECO:0000256" key="3">
    <source>
        <dbReference type="ARBA" id="ARBA00022692"/>
    </source>
</evidence>
<feature type="transmembrane region" description="Helical" evidence="6">
    <location>
        <begin position="123"/>
        <end position="146"/>
    </location>
</feature>
<dbReference type="Gene3D" id="1.10.3860.10">
    <property type="entry name" value="Sodium:dicarboxylate symporter"/>
    <property type="match status" value="1"/>
</dbReference>
<feature type="transmembrane region" description="Helical" evidence="6">
    <location>
        <begin position="12"/>
        <end position="34"/>
    </location>
</feature>
<feature type="transmembrane region" description="Helical" evidence="6">
    <location>
        <begin position="46"/>
        <end position="67"/>
    </location>
</feature>
<proteinExistence type="predicted"/>
<dbReference type="RefSeq" id="WP_161832054.1">
    <property type="nucleotide sequence ID" value="NZ_AP028127.1"/>
</dbReference>
<keyword evidence="4 6" id="KW-1133">Transmembrane helix</keyword>
<sequence length="398" mass="42206">MKKLPLIARIIIWLLIGISLGVICRTTHFAGPIIVTATFRQLVSTFLGFVIPLIIIGLIVPGIASLGKQSKKGLLLTTTLAYLSTISAGIIAFIVGCTVLPHLTQHVETLMTEGEGVTPLFTLDIPALMSVMSALVLSFILGIGLASKPKSSLLKLCTEFSELMMALIKNVIIPLVPLYIGSVFSELSYSGEIFVTLKSFLLVYLVLFLLQVGYLIILYTLAGGIKGKNPFSLLKHMIPAYITAAGTQSSAATIPVTLDCVKSNGVRPDICEFVIPLSATIHIAGDTMTIVLTSMALMLMNGQTPTLGHYVPFILMLGIMMIAAPGVPGGGVMAALGLLQSMLGFGALQTPLMIALHAAQDSFGTATNVVGDGAMAIFVEKLMSHETVESVSLQEKRC</sequence>
<dbReference type="PANTHER" id="PTHR42865:SF8">
    <property type="entry name" value="SERINE_THREONINE TRANSPORTER SSTT"/>
    <property type="match status" value="1"/>
</dbReference>
<feature type="transmembrane region" description="Helical" evidence="6">
    <location>
        <begin position="201"/>
        <end position="222"/>
    </location>
</feature>